<dbReference type="PANTHER" id="PTHR45700">
    <property type="entry name" value="UBIQUITIN-PROTEIN LIGASE E3C"/>
    <property type="match status" value="1"/>
</dbReference>
<feature type="active site" description="Glycyl thioester intermediate" evidence="5">
    <location>
        <position position="776"/>
    </location>
</feature>
<keyword evidence="9" id="KW-1185">Reference proteome</keyword>
<dbReference type="InterPro" id="IPR035983">
    <property type="entry name" value="Hect_E3_ubiquitin_ligase"/>
</dbReference>
<organism evidence="8">
    <name type="scientific">Eremomyces bilateralis CBS 781.70</name>
    <dbReference type="NCBI Taxonomy" id="1392243"/>
    <lineage>
        <taxon>Eukaryota</taxon>
        <taxon>Fungi</taxon>
        <taxon>Dikarya</taxon>
        <taxon>Ascomycota</taxon>
        <taxon>Pezizomycotina</taxon>
        <taxon>Dothideomycetes</taxon>
        <taxon>Dothideomycetes incertae sedis</taxon>
        <taxon>Eremomycetales</taxon>
        <taxon>Eremomycetaceae</taxon>
        <taxon>Eremomyces</taxon>
    </lineage>
</organism>
<evidence type="ECO:0000256" key="3">
    <source>
        <dbReference type="ARBA" id="ARBA00022679"/>
    </source>
</evidence>
<evidence type="ECO:0000313" key="10">
    <source>
        <dbReference type="RefSeq" id="XP_033533738.1"/>
    </source>
</evidence>
<dbReference type="GO" id="GO:0061630">
    <property type="term" value="F:ubiquitin protein ligase activity"/>
    <property type="evidence" value="ECO:0007669"/>
    <property type="project" value="UniProtKB-EC"/>
</dbReference>
<protein>
    <recommendedName>
        <fullName evidence="2">HECT-type E3 ubiquitin transferase</fullName>
        <ecNumber evidence="2">2.3.2.26</ecNumber>
    </recommendedName>
</protein>
<dbReference type="GO" id="GO:0000209">
    <property type="term" value="P:protein polyubiquitination"/>
    <property type="evidence" value="ECO:0007669"/>
    <property type="project" value="InterPro"/>
</dbReference>
<dbReference type="PANTHER" id="PTHR45700:SF8">
    <property type="entry name" value="HECT-TYPE E3 UBIQUITIN TRANSFERASE"/>
    <property type="match status" value="1"/>
</dbReference>
<keyword evidence="4 5" id="KW-0833">Ubl conjugation pathway</keyword>
<evidence type="ECO:0000259" key="7">
    <source>
        <dbReference type="PROSITE" id="PS50237"/>
    </source>
</evidence>
<dbReference type="InterPro" id="IPR000569">
    <property type="entry name" value="HECT_dom"/>
</dbReference>
<keyword evidence="3" id="KW-0808">Transferase</keyword>
<dbReference type="AlphaFoldDB" id="A0A6G1G1X1"/>
<dbReference type="Gene3D" id="3.30.2160.10">
    <property type="entry name" value="Hect, E3 ligase catalytic domain"/>
    <property type="match status" value="1"/>
</dbReference>
<dbReference type="Pfam" id="PF00632">
    <property type="entry name" value="HECT"/>
    <property type="match status" value="1"/>
</dbReference>
<feature type="domain" description="HECT" evidence="7">
    <location>
        <begin position="457"/>
        <end position="808"/>
    </location>
</feature>
<dbReference type="EC" id="2.3.2.26" evidence="2"/>
<dbReference type="Proteomes" id="UP000504638">
    <property type="component" value="Unplaced"/>
</dbReference>
<sequence length="808" mass="91728">MALNTVNHALQASLSSWPTLLKCFRESPGVDSVYKTPNKCSLSYFRAVEKANCFSMWPSLNGSLILDSLWHPLRALYNPPSELSAQGQRSPKLRAQSRSSSFSAQPSPQTATRPPRSNVPSGRYLTDEEAAHIIMVCLQAMFGRGGIMQTWLGNKYFYEGRALGRTYAVDSVQGKSPDIGYIDEIDHEPTRRLFRAVVRALGVRRCFDEIAKTTGKSEATPARSPNPLEIEEEVHSHCKVLKLILEYFVVGKKDLRKIPCQDGVLLVAKASPSARRHIAYVYTFIDMLQSIILYEWDGKAELHRWSPVGAAIDILADIYKDRDLWGIPAERFAMQYIPNRLDPISTPLSYISWNRTPNTSHLLSFPFLFPKPIITAYFRTVTFSSLSNAYNAATYTKNLFEKWGHEVSHESDFPDAHENRQDYLESRMSRAMTRMLYLDCKRGTVLQDAFTQLWGRELRELKRPLKVQLGFGEGEEGLDHGGVSQEFFGVVFGPAFVEDAGLFVTDKRSQMTYFRPLSPASLDHFELVGLLVGLALYNGCTIPINFPQAVYRKLLGQPVDRIEHIKDGWQELAQGFEQLLLWGSRPGQEEDVSEVFMREYIYTFDCISGPVDVDMNAIDRDKVWPDLLKEATESVAIMVDNSNRKRYVQDYIYWMIHKSVEPAYEAFEDGFYTVIDRRAVSMLSPEHLAVLMAGHSNLSAIGLYRAATYEEGYSRYHQTILDFWQIVMAFDEKKLRRLLEFVTACDRVPVNGIEDVAFCIVRNGSDSDRIPQSMTCYGKLLLPQYDSKAKLNEKLNVALENSLGFGAA</sequence>
<feature type="region of interest" description="Disordered" evidence="6">
    <location>
        <begin position="81"/>
        <end position="123"/>
    </location>
</feature>
<reference evidence="8 10" key="1">
    <citation type="submission" date="2020-01" db="EMBL/GenBank/DDBJ databases">
        <authorList>
            <consortium name="DOE Joint Genome Institute"/>
            <person name="Haridas S."/>
            <person name="Albert R."/>
            <person name="Binder M."/>
            <person name="Bloem J."/>
            <person name="Labutti K."/>
            <person name="Salamov A."/>
            <person name="Andreopoulos B."/>
            <person name="Baker S.E."/>
            <person name="Barry K."/>
            <person name="Bills G."/>
            <person name="Bluhm B.H."/>
            <person name="Cannon C."/>
            <person name="Castanera R."/>
            <person name="Culley D.E."/>
            <person name="Daum C."/>
            <person name="Ezra D."/>
            <person name="Gonzalez J.B."/>
            <person name="Henrissat B."/>
            <person name="Kuo A."/>
            <person name="Liang C."/>
            <person name="Lipzen A."/>
            <person name="Lutzoni F."/>
            <person name="Magnuson J."/>
            <person name="Mondo S."/>
            <person name="Nolan M."/>
            <person name="Ohm R."/>
            <person name="Pangilinan J."/>
            <person name="Park H.-J."/>
            <person name="Ramirez L."/>
            <person name="Alfaro M."/>
            <person name="Sun H."/>
            <person name="Tritt A."/>
            <person name="Yoshinaga Y."/>
            <person name="Zwiers L.-H."/>
            <person name="Turgeon B.G."/>
            <person name="Goodwin S.B."/>
            <person name="Spatafora J.W."/>
            <person name="Crous P.W."/>
            <person name="Grigoriev I.V."/>
        </authorList>
    </citation>
    <scope>NUCLEOTIDE SEQUENCE</scope>
    <source>
        <strain evidence="8 10">CBS 781.70</strain>
    </source>
</reference>
<proteinExistence type="predicted"/>
<dbReference type="PROSITE" id="PS50237">
    <property type="entry name" value="HECT"/>
    <property type="match status" value="1"/>
</dbReference>
<evidence type="ECO:0000256" key="6">
    <source>
        <dbReference type="SAM" id="MobiDB-lite"/>
    </source>
</evidence>
<evidence type="ECO:0000256" key="4">
    <source>
        <dbReference type="ARBA" id="ARBA00022786"/>
    </source>
</evidence>
<comment type="catalytic activity">
    <reaction evidence="1">
        <text>S-ubiquitinyl-[E2 ubiquitin-conjugating enzyme]-L-cysteine + [acceptor protein]-L-lysine = [E2 ubiquitin-conjugating enzyme]-L-cysteine + N(6)-ubiquitinyl-[acceptor protein]-L-lysine.</text>
        <dbReference type="EC" id="2.3.2.26"/>
    </reaction>
</comment>
<dbReference type="InterPro" id="IPR044611">
    <property type="entry name" value="E3A/B/C-like"/>
</dbReference>
<dbReference type="FunFam" id="3.30.2410.10:FF:000003">
    <property type="entry name" value="probable E3 ubiquitin-protein ligase HERC4 isoform X1"/>
    <property type="match status" value="1"/>
</dbReference>
<evidence type="ECO:0000256" key="1">
    <source>
        <dbReference type="ARBA" id="ARBA00000885"/>
    </source>
</evidence>
<dbReference type="OrthoDB" id="5981550at2759"/>
<dbReference type="RefSeq" id="XP_033533738.1">
    <property type="nucleotide sequence ID" value="XM_033676433.1"/>
</dbReference>
<evidence type="ECO:0000313" key="9">
    <source>
        <dbReference type="Proteomes" id="UP000504638"/>
    </source>
</evidence>
<evidence type="ECO:0000313" key="8">
    <source>
        <dbReference type="EMBL" id="KAF1812107.1"/>
    </source>
</evidence>
<dbReference type="GeneID" id="54417003"/>
<reference evidence="10" key="3">
    <citation type="submission" date="2025-04" db="UniProtKB">
        <authorList>
            <consortium name="RefSeq"/>
        </authorList>
    </citation>
    <scope>IDENTIFICATION</scope>
    <source>
        <strain evidence="10">CBS 781.70</strain>
    </source>
</reference>
<dbReference type="SUPFAM" id="SSF56204">
    <property type="entry name" value="Hect, E3 ligase catalytic domain"/>
    <property type="match status" value="1"/>
</dbReference>
<accession>A0A6G1G1X1</accession>
<gene>
    <name evidence="8 10" type="ORF">P152DRAFT_397929</name>
</gene>
<evidence type="ECO:0000256" key="5">
    <source>
        <dbReference type="PROSITE-ProRule" id="PRU00104"/>
    </source>
</evidence>
<reference evidence="10" key="2">
    <citation type="submission" date="2020-04" db="EMBL/GenBank/DDBJ databases">
        <authorList>
            <consortium name="NCBI Genome Project"/>
        </authorList>
    </citation>
    <scope>NUCLEOTIDE SEQUENCE</scope>
    <source>
        <strain evidence="10">CBS 781.70</strain>
    </source>
</reference>
<name>A0A6G1G1X1_9PEZI</name>
<feature type="compositionally biased region" description="Low complexity" evidence="6">
    <location>
        <begin position="94"/>
        <end position="108"/>
    </location>
</feature>
<evidence type="ECO:0000256" key="2">
    <source>
        <dbReference type="ARBA" id="ARBA00012485"/>
    </source>
</evidence>
<dbReference type="EMBL" id="ML975159">
    <property type="protein sequence ID" value="KAF1812107.1"/>
    <property type="molecule type" value="Genomic_DNA"/>
</dbReference>
<dbReference type="Gene3D" id="3.90.1750.10">
    <property type="entry name" value="Hect, E3 ligase catalytic domains"/>
    <property type="match status" value="1"/>
</dbReference>
<dbReference type="SMART" id="SM00119">
    <property type="entry name" value="HECTc"/>
    <property type="match status" value="1"/>
</dbReference>
<dbReference type="Gene3D" id="3.30.2410.10">
    <property type="entry name" value="Hect, E3 ligase catalytic domain"/>
    <property type="match status" value="1"/>
</dbReference>